<evidence type="ECO:0000256" key="4">
    <source>
        <dbReference type="ARBA" id="ARBA00022679"/>
    </source>
</evidence>
<dbReference type="InterPro" id="IPR003661">
    <property type="entry name" value="HisK_dim/P_dom"/>
</dbReference>
<dbReference type="GO" id="GO:0000155">
    <property type="term" value="F:phosphorelay sensor kinase activity"/>
    <property type="evidence" value="ECO:0007669"/>
    <property type="project" value="InterPro"/>
</dbReference>
<keyword evidence="7" id="KW-0175">Coiled coil</keyword>
<feature type="coiled-coil region" evidence="7">
    <location>
        <begin position="744"/>
        <end position="787"/>
    </location>
</feature>
<keyword evidence="11" id="KW-1185">Reference proteome</keyword>
<dbReference type="Proteomes" id="UP000239724">
    <property type="component" value="Unassembled WGS sequence"/>
</dbReference>
<evidence type="ECO:0000259" key="8">
    <source>
        <dbReference type="PROSITE" id="PS50109"/>
    </source>
</evidence>
<dbReference type="Gene3D" id="3.30.450.20">
    <property type="entry name" value="PAS domain"/>
    <property type="match status" value="1"/>
</dbReference>
<dbReference type="SUPFAM" id="SSF52172">
    <property type="entry name" value="CheY-like"/>
    <property type="match status" value="2"/>
</dbReference>
<dbReference type="CDD" id="cd17574">
    <property type="entry name" value="REC_OmpR"/>
    <property type="match status" value="1"/>
</dbReference>
<dbReference type="FunFam" id="1.10.287.130:FF:000045">
    <property type="entry name" value="Two-component system sensor histidine kinase/response regulator"/>
    <property type="match status" value="1"/>
</dbReference>
<comment type="catalytic activity">
    <reaction evidence="1">
        <text>ATP + protein L-histidine = ADP + protein N-phospho-L-histidine.</text>
        <dbReference type="EC" id="2.7.13.3"/>
    </reaction>
</comment>
<dbReference type="FunFam" id="3.30.565.10:FF:000006">
    <property type="entry name" value="Sensor histidine kinase WalK"/>
    <property type="match status" value="1"/>
</dbReference>
<dbReference type="CDD" id="cd16919">
    <property type="entry name" value="HATPase_CckA-like"/>
    <property type="match status" value="1"/>
</dbReference>
<evidence type="ECO:0000313" key="11">
    <source>
        <dbReference type="Proteomes" id="UP000239724"/>
    </source>
</evidence>
<evidence type="ECO:0000256" key="1">
    <source>
        <dbReference type="ARBA" id="ARBA00000085"/>
    </source>
</evidence>
<dbReference type="CDD" id="cd18161">
    <property type="entry name" value="REC_hyHK_blue-like"/>
    <property type="match status" value="1"/>
</dbReference>
<dbReference type="EC" id="2.7.13.3" evidence="2"/>
<feature type="domain" description="Response regulatory" evidence="9">
    <location>
        <begin position="627"/>
        <end position="742"/>
    </location>
</feature>
<dbReference type="PROSITE" id="PS50110">
    <property type="entry name" value="RESPONSE_REGULATORY"/>
    <property type="match status" value="2"/>
</dbReference>
<dbReference type="Gene3D" id="3.40.50.2300">
    <property type="match status" value="2"/>
</dbReference>
<dbReference type="InterPro" id="IPR005467">
    <property type="entry name" value="His_kinase_dom"/>
</dbReference>
<dbReference type="Pfam" id="PF02518">
    <property type="entry name" value="HATPase_c"/>
    <property type="match status" value="2"/>
</dbReference>
<feature type="domain" description="Histidine kinase" evidence="8">
    <location>
        <begin position="795"/>
        <end position="1024"/>
    </location>
</feature>
<reference evidence="10 11" key="1">
    <citation type="journal article" date="2018" name="Arch. Microbiol.">
        <title>New insights into the metabolic potential of the phototrophic purple bacterium Rhodopila globiformis DSM 161(T) from its draft genome sequence and evidence for a vanadium-dependent nitrogenase.</title>
        <authorList>
            <person name="Imhoff J.F."/>
            <person name="Rahn T."/>
            <person name="Kunzel S."/>
            <person name="Neulinger S.C."/>
        </authorList>
    </citation>
    <scope>NUCLEOTIDE SEQUENCE [LARGE SCALE GENOMIC DNA]</scope>
    <source>
        <strain evidence="10 11">DSM 161</strain>
    </source>
</reference>
<feature type="modified residue" description="4-aspartylphosphate" evidence="6">
    <location>
        <position position="1096"/>
    </location>
</feature>
<dbReference type="Gene3D" id="1.10.287.130">
    <property type="match status" value="2"/>
</dbReference>
<organism evidence="10 11">
    <name type="scientific">Rhodopila globiformis</name>
    <name type="common">Rhodopseudomonas globiformis</name>
    <dbReference type="NCBI Taxonomy" id="1071"/>
    <lineage>
        <taxon>Bacteria</taxon>
        <taxon>Pseudomonadati</taxon>
        <taxon>Pseudomonadota</taxon>
        <taxon>Alphaproteobacteria</taxon>
        <taxon>Acetobacterales</taxon>
        <taxon>Acetobacteraceae</taxon>
        <taxon>Rhodopila</taxon>
    </lineage>
</organism>
<dbReference type="SMART" id="SM00387">
    <property type="entry name" value="HATPase_c"/>
    <property type="match status" value="2"/>
</dbReference>
<evidence type="ECO:0000256" key="5">
    <source>
        <dbReference type="ARBA" id="ARBA00022777"/>
    </source>
</evidence>
<dbReference type="PROSITE" id="PS50109">
    <property type="entry name" value="HIS_KIN"/>
    <property type="match status" value="2"/>
</dbReference>
<dbReference type="PRINTS" id="PR00344">
    <property type="entry name" value="BCTRLSENSOR"/>
</dbReference>
<gene>
    <name evidence="10" type="ORF">CCS01_17590</name>
</gene>
<evidence type="ECO:0000259" key="9">
    <source>
        <dbReference type="PROSITE" id="PS50110"/>
    </source>
</evidence>
<feature type="domain" description="Response regulatory" evidence="9">
    <location>
        <begin position="1046"/>
        <end position="1162"/>
    </location>
</feature>
<dbReference type="EMBL" id="NHRY01000193">
    <property type="protein sequence ID" value="PPQ31286.1"/>
    <property type="molecule type" value="Genomic_DNA"/>
</dbReference>
<evidence type="ECO:0000256" key="7">
    <source>
        <dbReference type="SAM" id="Coils"/>
    </source>
</evidence>
<dbReference type="OrthoDB" id="9796100at2"/>
<dbReference type="Gene3D" id="3.30.565.10">
    <property type="entry name" value="Histidine kinase-like ATPase, C-terminal domain"/>
    <property type="match status" value="2"/>
</dbReference>
<evidence type="ECO:0000256" key="2">
    <source>
        <dbReference type="ARBA" id="ARBA00012438"/>
    </source>
</evidence>
<proteinExistence type="predicted"/>
<keyword evidence="4" id="KW-0808">Transferase</keyword>
<evidence type="ECO:0000313" key="10">
    <source>
        <dbReference type="EMBL" id="PPQ31286.1"/>
    </source>
</evidence>
<dbReference type="InterPro" id="IPR035965">
    <property type="entry name" value="PAS-like_dom_sf"/>
</dbReference>
<sequence>MAALIASADWSATALGPAETWPQSLLTILRIMVTSRYAMWMAWGPELTFFCNDAYTPTLGVKHPSALGRPANEVWSEIWRDIGPRIESVMRTGQATWDEGLLLFLERSGYTEETYHTFSYSPLPDDEGAIAGMLCVVAEETQRVIGERRVATLRDLASELGAVRSEAEVLQAIERSLGRNTRDIPFSLIYLADGDSGRLRRVDETGGIDSQLAPAIVEQPESLPWPAIEILSGHEKRRLHDVSTMTGLATGAWDKPPRQVAVVPIAPQGEGQQSGLFIAGLNPYRPFDEAYAGFIDLVAAQIASGLAAARAYEAERRRAEALAEIDAAKTAFFSNVSHEFRTPLTLMLGPLEEEIITRVRDDSVERLSMVHRNGLRLLRLVNTLLDFSRIEAGRVQARFQPVDLAAFTADLASNFRSACERAGLRLETRCPKLPQPVYADPEMWERIVLNLVSNAFKYTLSGAITVAMEASADGRAAVLTVRDTGTGIPEAELPRIFDRFHRIEGQRGRTLEGTGIGLALVNELVRLHGGTIAVQSQVRVGTTVTVAIPFGRAHLPPERVSETPARIVAAESSSAAAFVEEALRWLPSDGDAPSVAGASLAGDVLDTPSALSGLGLGAVAPAPERPRILLTDDNADMRDYVSRLLRASYDVEAVGDGQEALQAARAKRPDLILSDVMMPRLDGFGLLAAVRADADLRDLPVILLSARAGEEARLEGLDAGADDYLVKPFSARELQARVRSNLDLARLRRQARDALRHANEQLEQRVAAEMEKRAQAEESLRQSQKMEAIGHLTGGVAHDFNNLLTVIGGGVETAQRLLSAIPEIAEDPKVKRALGMISQGAERAATLTHRLLAFARRQTLDPKPLDANKLVAGMSELLRRTLGESVALETVLAGGLWRTIADANQLENALLNLAVNARDAMPQGGKLTIETANAFLDEAYAAKHDDVAPGQYVMIAVSDTGTGMDRETLDRVFEPFFTTKDVGHGTGLGLSQVYGFIKQSNGHVNLYSEPGQGTAVKLYLPRLTAEAPDEEADKAHQAIVHGRGETILVVEDEPAVRDYSASSLRELGYRVLSAGDGKAALRLLARDPAIALLFTDVGLPGGMTGSQLADAARAQRPDLKVVYTTGYARNAIVHGGVLDPGTEMLPKPFSLATLAAKIRTVLDG</sequence>
<dbReference type="SUPFAM" id="SSF47384">
    <property type="entry name" value="Homodimeric domain of signal transducing histidine kinase"/>
    <property type="match status" value="2"/>
</dbReference>
<feature type="domain" description="Histidine kinase" evidence="8">
    <location>
        <begin position="335"/>
        <end position="552"/>
    </location>
</feature>
<dbReference type="InterPro" id="IPR036097">
    <property type="entry name" value="HisK_dim/P_sf"/>
</dbReference>
<dbReference type="SMART" id="SM00448">
    <property type="entry name" value="REC"/>
    <property type="match status" value="2"/>
</dbReference>
<dbReference type="InterPro" id="IPR004358">
    <property type="entry name" value="Sig_transdc_His_kin-like_C"/>
</dbReference>
<feature type="modified residue" description="4-aspartylphosphate" evidence="6">
    <location>
        <position position="675"/>
    </location>
</feature>
<dbReference type="SMART" id="SM00388">
    <property type="entry name" value="HisKA"/>
    <property type="match status" value="2"/>
</dbReference>
<name>A0A2S6N9I8_RHOGL</name>
<dbReference type="SUPFAM" id="SSF55781">
    <property type="entry name" value="GAF domain-like"/>
    <property type="match status" value="1"/>
</dbReference>
<dbReference type="AlphaFoldDB" id="A0A2S6N9I8"/>
<dbReference type="InterPro" id="IPR001789">
    <property type="entry name" value="Sig_transdc_resp-reg_receiver"/>
</dbReference>
<dbReference type="SUPFAM" id="SSF55785">
    <property type="entry name" value="PYP-like sensor domain (PAS domain)"/>
    <property type="match status" value="1"/>
</dbReference>
<dbReference type="InterPro" id="IPR011006">
    <property type="entry name" value="CheY-like_superfamily"/>
</dbReference>
<dbReference type="PANTHER" id="PTHR43547">
    <property type="entry name" value="TWO-COMPONENT HISTIDINE KINASE"/>
    <property type="match status" value="1"/>
</dbReference>
<keyword evidence="5" id="KW-0418">Kinase</keyword>
<evidence type="ECO:0000256" key="6">
    <source>
        <dbReference type="PROSITE-ProRule" id="PRU00169"/>
    </source>
</evidence>
<dbReference type="InterPro" id="IPR036890">
    <property type="entry name" value="HATPase_C_sf"/>
</dbReference>
<dbReference type="PANTHER" id="PTHR43547:SF2">
    <property type="entry name" value="HYBRID SIGNAL TRANSDUCTION HISTIDINE KINASE C"/>
    <property type="match status" value="1"/>
</dbReference>
<keyword evidence="3 6" id="KW-0597">Phosphoprotein</keyword>
<evidence type="ECO:0000256" key="3">
    <source>
        <dbReference type="ARBA" id="ARBA00022553"/>
    </source>
</evidence>
<dbReference type="CDD" id="cd00082">
    <property type="entry name" value="HisKA"/>
    <property type="match status" value="2"/>
</dbReference>
<protein>
    <recommendedName>
        <fullName evidence="2">histidine kinase</fullName>
        <ecNumber evidence="2">2.7.13.3</ecNumber>
    </recommendedName>
</protein>
<dbReference type="SUPFAM" id="SSF55874">
    <property type="entry name" value="ATPase domain of HSP90 chaperone/DNA topoisomerase II/histidine kinase"/>
    <property type="match status" value="2"/>
</dbReference>
<accession>A0A2S6N9I8</accession>
<dbReference type="Pfam" id="PF00512">
    <property type="entry name" value="HisKA"/>
    <property type="match status" value="1"/>
</dbReference>
<dbReference type="InterPro" id="IPR003594">
    <property type="entry name" value="HATPase_dom"/>
</dbReference>
<dbReference type="Pfam" id="PF00072">
    <property type="entry name" value="Response_reg"/>
    <property type="match status" value="2"/>
</dbReference>
<comment type="caution">
    <text evidence="10">The sequence shown here is derived from an EMBL/GenBank/DDBJ whole genome shotgun (WGS) entry which is preliminary data.</text>
</comment>